<gene>
    <name evidence="3" type="ORF">IP98_01736</name>
</gene>
<evidence type="ECO:0000259" key="1">
    <source>
        <dbReference type="Pfam" id="PF00534"/>
    </source>
</evidence>
<dbReference type="Pfam" id="PF13439">
    <property type="entry name" value="Glyco_transf_4"/>
    <property type="match status" value="1"/>
</dbReference>
<dbReference type="InterPro" id="IPR028098">
    <property type="entry name" value="Glyco_trans_4-like_N"/>
</dbReference>
<dbReference type="OrthoDB" id="7560678at2"/>
<protein>
    <submittedName>
        <fullName evidence="3">Glycosyltransferase involved in cell wall biosynthesis</fullName>
    </submittedName>
</protein>
<dbReference type="RefSeq" id="WP_035117410.1">
    <property type="nucleotide sequence ID" value="NZ_AVBI01000012.1"/>
</dbReference>
<evidence type="ECO:0000313" key="4">
    <source>
        <dbReference type="Proteomes" id="UP000319848"/>
    </source>
</evidence>
<comment type="caution">
    <text evidence="3">The sequence shown here is derived from an EMBL/GenBank/DDBJ whole genome shotgun (WGS) entry which is preliminary data.</text>
</comment>
<evidence type="ECO:0000259" key="2">
    <source>
        <dbReference type="Pfam" id="PF13439"/>
    </source>
</evidence>
<keyword evidence="4" id="KW-1185">Reference proteome</keyword>
<feature type="domain" description="Glycosyl transferase family 1" evidence="1">
    <location>
        <begin position="179"/>
        <end position="346"/>
    </location>
</feature>
<dbReference type="PANTHER" id="PTHR45947">
    <property type="entry name" value="SULFOQUINOVOSYL TRANSFERASE SQD2"/>
    <property type="match status" value="1"/>
</dbReference>
<dbReference type="AlphaFoldDB" id="A0A562LX63"/>
<feature type="domain" description="Glycosyltransferase subfamily 4-like N-terminal" evidence="2">
    <location>
        <begin position="13"/>
        <end position="167"/>
    </location>
</feature>
<keyword evidence="3" id="KW-0808">Transferase</keyword>
<dbReference type="Pfam" id="PF00534">
    <property type="entry name" value="Glycos_transf_1"/>
    <property type="match status" value="1"/>
</dbReference>
<name>A0A562LX63_9FLAO</name>
<dbReference type="PANTHER" id="PTHR45947:SF3">
    <property type="entry name" value="SULFOQUINOVOSYL TRANSFERASE SQD2"/>
    <property type="match status" value="1"/>
</dbReference>
<dbReference type="InterPro" id="IPR050194">
    <property type="entry name" value="Glycosyltransferase_grp1"/>
</dbReference>
<dbReference type="Gene3D" id="3.40.50.2000">
    <property type="entry name" value="Glycogen Phosphorylase B"/>
    <property type="match status" value="2"/>
</dbReference>
<evidence type="ECO:0000313" key="3">
    <source>
        <dbReference type="EMBL" id="TWI12162.1"/>
    </source>
</evidence>
<organism evidence="3 4">
    <name type="scientific">Flavobacterium cauense R2A-7</name>
    <dbReference type="NCBI Taxonomy" id="1341154"/>
    <lineage>
        <taxon>Bacteria</taxon>
        <taxon>Pseudomonadati</taxon>
        <taxon>Bacteroidota</taxon>
        <taxon>Flavobacteriia</taxon>
        <taxon>Flavobacteriales</taxon>
        <taxon>Flavobacteriaceae</taxon>
        <taxon>Flavobacterium</taxon>
    </lineage>
</organism>
<dbReference type="GO" id="GO:0016758">
    <property type="term" value="F:hexosyltransferase activity"/>
    <property type="evidence" value="ECO:0007669"/>
    <property type="project" value="TreeGrafter"/>
</dbReference>
<dbReference type="STRING" id="1341154.FCR2A7T_11350"/>
<dbReference type="SUPFAM" id="SSF53756">
    <property type="entry name" value="UDP-Glycosyltransferase/glycogen phosphorylase"/>
    <property type="match status" value="1"/>
</dbReference>
<dbReference type="EMBL" id="VLKQ01000007">
    <property type="protein sequence ID" value="TWI12162.1"/>
    <property type="molecule type" value="Genomic_DNA"/>
</dbReference>
<proteinExistence type="predicted"/>
<accession>A0A562LX63</accession>
<sequence length="377" mass="42545">MIRVLNIVESITYGGVERRRLSLAKMLNKEEFELKIICTHYRGEIPERIKDCGVEVIAVGKLKNIFDWEKHKKVISVIREFQPHIVHGAVFEGVTMATVSSVFCRVPVLIIEETSDPQNRSWRGNLLMRLFSFFADAVVGVSHASTNYLTETLKISPKKVHLISNGVAIPREVSEKESEQLKATLGIAAEKIIIGSVGRMINDNTKRFSDLIKAFEMLIRKGLNVHLVLVGDGPEKGKYKRLVQQLNIEKSVTFEGYQDDTAKYYAIFDVFSLVSAHESFGLVLAEAMLSKVPIVATKVGGMQYIVDHEKTGYLVEKQNVVEIAQKLEILCNTESLRTEMGKAGYQKAMGNYTEEQYVKRVKTLYSELLKKKKIANI</sequence>
<dbReference type="InterPro" id="IPR001296">
    <property type="entry name" value="Glyco_trans_1"/>
</dbReference>
<reference evidence="3 4" key="1">
    <citation type="journal article" date="2015" name="Stand. Genomic Sci.">
        <title>Genomic Encyclopedia of Bacterial and Archaeal Type Strains, Phase III: the genomes of soil and plant-associated and newly described type strains.</title>
        <authorList>
            <person name="Whitman W.B."/>
            <person name="Woyke T."/>
            <person name="Klenk H.P."/>
            <person name="Zhou Y."/>
            <person name="Lilburn T.G."/>
            <person name="Beck B.J."/>
            <person name="De Vos P."/>
            <person name="Vandamme P."/>
            <person name="Eisen J.A."/>
            <person name="Garrity G."/>
            <person name="Hugenholtz P."/>
            <person name="Kyrpides N.C."/>
        </authorList>
    </citation>
    <scope>NUCLEOTIDE SEQUENCE [LARGE SCALE GENOMIC DNA]</scope>
    <source>
        <strain evidence="3 4">CGMCC 1.7270</strain>
    </source>
</reference>
<dbReference type="Proteomes" id="UP000319848">
    <property type="component" value="Unassembled WGS sequence"/>
</dbReference>